<evidence type="ECO:0000313" key="2">
    <source>
        <dbReference type="Proteomes" id="UP000297245"/>
    </source>
</evidence>
<dbReference type="Proteomes" id="UP000297245">
    <property type="component" value="Unassembled WGS sequence"/>
</dbReference>
<name>A0A4S8MBG8_DENBC</name>
<accession>A0A4S8MBG8</accession>
<evidence type="ECO:0000313" key="1">
    <source>
        <dbReference type="EMBL" id="THU99816.1"/>
    </source>
</evidence>
<gene>
    <name evidence="1" type="ORF">K435DRAFT_936878</name>
</gene>
<proteinExistence type="predicted"/>
<dbReference type="InterPro" id="IPR032675">
    <property type="entry name" value="LRR_dom_sf"/>
</dbReference>
<organism evidence="1 2">
    <name type="scientific">Dendrothele bispora (strain CBS 962.96)</name>
    <dbReference type="NCBI Taxonomy" id="1314807"/>
    <lineage>
        <taxon>Eukaryota</taxon>
        <taxon>Fungi</taxon>
        <taxon>Dikarya</taxon>
        <taxon>Basidiomycota</taxon>
        <taxon>Agaricomycotina</taxon>
        <taxon>Agaricomycetes</taxon>
        <taxon>Agaricomycetidae</taxon>
        <taxon>Agaricales</taxon>
        <taxon>Agaricales incertae sedis</taxon>
        <taxon>Dendrothele</taxon>
    </lineage>
</organism>
<dbReference type="Gene3D" id="3.80.10.10">
    <property type="entry name" value="Ribonuclease Inhibitor"/>
    <property type="match status" value="1"/>
</dbReference>
<reference evidence="1 2" key="1">
    <citation type="journal article" date="2019" name="Nat. Ecol. Evol.">
        <title>Megaphylogeny resolves global patterns of mushroom evolution.</title>
        <authorList>
            <person name="Varga T."/>
            <person name="Krizsan K."/>
            <person name="Foldi C."/>
            <person name="Dima B."/>
            <person name="Sanchez-Garcia M."/>
            <person name="Sanchez-Ramirez S."/>
            <person name="Szollosi G.J."/>
            <person name="Szarkandi J.G."/>
            <person name="Papp V."/>
            <person name="Albert L."/>
            <person name="Andreopoulos W."/>
            <person name="Angelini C."/>
            <person name="Antonin V."/>
            <person name="Barry K.W."/>
            <person name="Bougher N.L."/>
            <person name="Buchanan P."/>
            <person name="Buyck B."/>
            <person name="Bense V."/>
            <person name="Catcheside P."/>
            <person name="Chovatia M."/>
            <person name="Cooper J."/>
            <person name="Damon W."/>
            <person name="Desjardin D."/>
            <person name="Finy P."/>
            <person name="Geml J."/>
            <person name="Haridas S."/>
            <person name="Hughes K."/>
            <person name="Justo A."/>
            <person name="Karasinski D."/>
            <person name="Kautmanova I."/>
            <person name="Kiss B."/>
            <person name="Kocsube S."/>
            <person name="Kotiranta H."/>
            <person name="LaButti K.M."/>
            <person name="Lechner B.E."/>
            <person name="Liimatainen K."/>
            <person name="Lipzen A."/>
            <person name="Lukacs Z."/>
            <person name="Mihaltcheva S."/>
            <person name="Morgado L.N."/>
            <person name="Niskanen T."/>
            <person name="Noordeloos M.E."/>
            <person name="Ohm R.A."/>
            <person name="Ortiz-Santana B."/>
            <person name="Ovrebo C."/>
            <person name="Racz N."/>
            <person name="Riley R."/>
            <person name="Savchenko A."/>
            <person name="Shiryaev A."/>
            <person name="Soop K."/>
            <person name="Spirin V."/>
            <person name="Szebenyi C."/>
            <person name="Tomsovsky M."/>
            <person name="Tulloss R.E."/>
            <person name="Uehling J."/>
            <person name="Grigoriev I.V."/>
            <person name="Vagvolgyi C."/>
            <person name="Papp T."/>
            <person name="Martin F.M."/>
            <person name="Miettinen O."/>
            <person name="Hibbett D.S."/>
            <person name="Nagy L.G."/>
        </authorList>
    </citation>
    <scope>NUCLEOTIDE SEQUENCE [LARGE SCALE GENOMIC DNA]</scope>
    <source>
        <strain evidence="1 2">CBS 962.96</strain>
    </source>
</reference>
<sequence>MQNSQNFSVQHLVDELVGTLKSGGHQYLTEAEIVKIERKLQISISILRGSRNSLQKIHQLPREILTMTLLDVQQAIPSFIPEREENPFFHSEWMSLLHVCRHWRGIMATCPMFWTRVDSGLMPEKFLQRSQSADIDVYLGYNQRGPFTSELMDKLVPNIGRLRELHLDESEWDGTTDLFAQFNVSAPKLGSMTVISNKSPFHFAGPGTDVLPSIFNGEMPSLKMLLLTYYTRWPSGYFKNLTHLCLLDQCKQINSRPSTSEFLDFLEMSPQLEDLFMGRAGPTRPKDHDLPVPSPDRKVHLDSLRRLDLEGWGSKDVISRFLSHLSLNPFTKLHIWGMYPTTTNESETGCFIPNDSSSLLNLRNIKEFWLIRDEYIPGHHFSLQDSKLFIRGSLTYQELEGILDHCDLDQVEDFLVRDCVDPSVYPFAVQKWRNIFRKMPNLTKLSLLQVGVPHSMMTRMILSALFTGSADLDDSSDIDAVLKDDALQDSNPGFELLSPSLSTIYIEQDPTPPVLFISGLADARARRGLPLQKLHLVYKSLTPAAPFHGQSDPGSEPSFPDAEEDFNEVIQKEFSILREHIKDVVVDDDSDFMTVFELLDPEYGNWIYFTSHRNQRR</sequence>
<dbReference type="EMBL" id="ML179113">
    <property type="protein sequence ID" value="THU99816.1"/>
    <property type="molecule type" value="Genomic_DNA"/>
</dbReference>
<dbReference type="AlphaFoldDB" id="A0A4S8MBG8"/>
<keyword evidence="2" id="KW-1185">Reference proteome</keyword>
<dbReference type="OrthoDB" id="3053652at2759"/>
<protein>
    <submittedName>
        <fullName evidence="1">Uncharacterized protein</fullName>
    </submittedName>
</protein>